<dbReference type="InterPro" id="IPR018289">
    <property type="entry name" value="MULE_transposase_dom"/>
</dbReference>
<accession>A0A6L2JGQ2</accession>
<dbReference type="Pfam" id="PF10551">
    <property type="entry name" value="MULE"/>
    <property type="match status" value="1"/>
</dbReference>
<protein>
    <submittedName>
        <fullName evidence="3">Transposase, MuDR, MULE transposase domain protein</fullName>
    </submittedName>
</protein>
<dbReference type="AlphaFoldDB" id="A0A6L2JGQ2"/>
<evidence type="ECO:0000256" key="1">
    <source>
        <dbReference type="SAM" id="MobiDB-lite"/>
    </source>
</evidence>
<organism evidence="3">
    <name type="scientific">Tanacetum cinerariifolium</name>
    <name type="common">Dalmatian daisy</name>
    <name type="synonym">Chrysanthemum cinerariifolium</name>
    <dbReference type="NCBI Taxonomy" id="118510"/>
    <lineage>
        <taxon>Eukaryota</taxon>
        <taxon>Viridiplantae</taxon>
        <taxon>Streptophyta</taxon>
        <taxon>Embryophyta</taxon>
        <taxon>Tracheophyta</taxon>
        <taxon>Spermatophyta</taxon>
        <taxon>Magnoliopsida</taxon>
        <taxon>eudicotyledons</taxon>
        <taxon>Gunneridae</taxon>
        <taxon>Pentapetalae</taxon>
        <taxon>asterids</taxon>
        <taxon>campanulids</taxon>
        <taxon>Asterales</taxon>
        <taxon>Asteraceae</taxon>
        <taxon>Asteroideae</taxon>
        <taxon>Anthemideae</taxon>
        <taxon>Anthemidinae</taxon>
        <taxon>Tanacetum</taxon>
    </lineage>
</organism>
<feature type="compositionally biased region" description="Basic and acidic residues" evidence="1">
    <location>
        <begin position="325"/>
        <end position="341"/>
    </location>
</feature>
<feature type="region of interest" description="Disordered" evidence="1">
    <location>
        <begin position="325"/>
        <end position="359"/>
    </location>
</feature>
<feature type="domain" description="MULE transposase" evidence="2">
    <location>
        <begin position="712"/>
        <end position="789"/>
    </location>
</feature>
<sequence length="885" mass="100202">MIIEKESRIVGDGFLDVSSLDSKLLSYVLSGKSHFSLVYGKEPNLSHLRSFGCLCYAAIVKGFDKFSSRVSSDKFELFDFVKSKTSSKSLVPRPNDDEKGTYGSTEAPLGDNIQYRGNEILSLEVIVLVFQNIPKTQIKESSLRRSNRSSKLPAKLNDFVLDNKKLLKDINWVNAMNDEMHALYENDTLDITDLLVGRGIEFSKSDETFKVVAFSDLDWKKCHMTKSYGVDGARFSSAVSLARADGTKVSAEPSVDCPPITYSICGRCTNRVKKVKGDALMLLFTADDLWFGISDHDVVRNTYPWGEYFWRIFYLRTLNVVPRKNERESKKDKEKVVEPQKNKKKPVKSSKKKNKADEQSLKKMTTYNVYGFVLSLKTDSVGEVLVLGLEQEQNLICPIVDTVDETSQLDLNIQSDDYVQDLNSVYQDMDKDSNIHCEDHVEEQNSPFQDMDKESNIHSHDTVEQQNSPNICSFGFDDKMDPEGKDQPLNDNVPKCLVKLDDTMSGEDNISDYKFDETVVGGVIVHRATLQEPHQTDKVDAATFSDVQLDRVKSRKKPSLINNVEVVAPEDGYLTSLGGPLIEHRDWWKKMRLAFEAVIPTYLDECGVLKAKCISIETYKVKFKFAANVPIQGNAYGDCEKLLIKIKRLVLKASPVPHPQDLNVLLLLVEPDNQLNILPQWQRLTFSNMPIPPPPPEPNIKIPQGSNKGTNLVAVGMDGNNQILTIAMGVTQGETGASWTWFMNRLKDCIGEVPNLCIISDRHPTIILTCKTVFNNSFHGYCDRHLMMNCIFICKKIRGIFWKTCKAYTTHEFNSLLDVLRGYRPDGAQKLEIAGFDKWSRAYCPTNRYNYMTSNSAESVNSLSRFVWKLPVTRLVEYFRGLPSF</sequence>
<proteinExistence type="predicted"/>
<evidence type="ECO:0000259" key="2">
    <source>
        <dbReference type="Pfam" id="PF10551"/>
    </source>
</evidence>
<name>A0A6L2JGQ2_TANCI</name>
<dbReference type="PANTHER" id="PTHR31973:SF185">
    <property type="entry name" value="TRANSPOSASE, MUDR, PLANT, MULE TRANSPOSASE DOMAIN-CONTAINING PROTEIN"/>
    <property type="match status" value="1"/>
</dbReference>
<comment type="caution">
    <text evidence="3">The sequence shown here is derived from an EMBL/GenBank/DDBJ whole genome shotgun (WGS) entry which is preliminary data.</text>
</comment>
<reference evidence="3" key="1">
    <citation type="journal article" date="2019" name="Sci. Rep.">
        <title>Draft genome of Tanacetum cinerariifolium, the natural source of mosquito coil.</title>
        <authorList>
            <person name="Yamashiro T."/>
            <person name="Shiraishi A."/>
            <person name="Satake H."/>
            <person name="Nakayama K."/>
        </authorList>
    </citation>
    <scope>NUCLEOTIDE SEQUENCE</scope>
</reference>
<dbReference type="EMBL" id="BKCJ010000730">
    <property type="protein sequence ID" value="GEU35777.1"/>
    <property type="molecule type" value="Genomic_DNA"/>
</dbReference>
<evidence type="ECO:0000313" key="3">
    <source>
        <dbReference type="EMBL" id="GEU35777.1"/>
    </source>
</evidence>
<dbReference type="PANTHER" id="PTHR31973">
    <property type="entry name" value="POLYPROTEIN, PUTATIVE-RELATED"/>
    <property type="match status" value="1"/>
</dbReference>
<feature type="compositionally biased region" description="Basic residues" evidence="1">
    <location>
        <begin position="342"/>
        <end position="354"/>
    </location>
</feature>
<gene>
    <name evidence="3" type="ORF">Tci_007755</name>
</gene>